<proteinExistence type="predicted"/>
<evidence type="ECO:0000256" key="1">
    <source>
        <dbReference type="ARBA" id="ARBA00022737"/>
    </source>
</evidence>
<sequence>MTLRSYVDLLKLEDVLRQHPFYYKAARTAIQIYLALHDKPLTDDNKESQADTGQSLFSPCFITEPVLRERLDNSLDGSATGGQSLLLPVATINTDDKFRLGRNPDRLVAQPHSVFGIMNAEMFSSTTNALSPFAPPEKYLLMLQSIKRAMAIEPSDPWLHQCLVRFFKNGEQTPVRAGVISSRNVILFVLFNGLNTQFLTKVMVKGQCLLLAVSESAGLAEAVRTVLKQEISRLFGDSNPQSFNKNYLSQHSNCIPHRLAGM</sequence>
<dbReference type="PANTHER" id="PTHR22767:SF6">
    <property type="entry name" value="N-ALPHA-ACETYLTRANSFERASE 15, NATA AUXILIARY SUBUNIT"/>
    <property type="match status" value="1"/>
</dbReference>
<evidence type="ECO:0000313" key="4">
    <source>
        <dbReference type="Proteomes" id="UP001434883"/>
    </source>
</evidence>
<dbReference type="Gene3D" id="1.25.40.1010">
    <property type="match status" value="2"/>
</dbReference>
<keyword evidence="4" id="KW-1185">Reference proteome</keyword>
<name>A0ABV0Q8J4_9TELE</name>
<comment type="caution">
    <text evidence="3">The sequence shown here is derived from an EMBL/GenBank/DDBJ whole genome shotgun (WGS) entry which is preliminary data.</text>
</comment>
<dbReference type="PANTHER" id="PTHR22767">
    <property type="entry name" value="N-TERMINAL ACETYLTRANSFERASE-RELATED"/>
    <property type="match status" value="1"/>
</dbReference>
<protein>
    <submittedName>
        <fullName evidence="3">Uncharacterized protein</fullName>
    </submittedName>
</protein>
<evidence type="ECO:0000256" key="2">
    <source>
        <dbReference type="ARBA" id="ARBA00022803"/>
    </source>
</evidence>
<accession>A0ABV0Q8J4</accession>
<organism evidence="3 4">
    <name type="scientific">Xenoophorus captivus</name>
    <dbReference type="NCBI Taxonomy" id="1517983"/>
    <lineage>
        <taxon>Eukaryota</taxon>
        <taxon>Metazoa</taxon>
        <taxon>Chordata</taxon>
        <taxon>Craniata</taxon>
        <taxon>Vertebrata</taxon>
        <taxon>Euteleostomi</taxon>
        <taxon>Actinopterygii</taxon>
        <taxon>Neopterygii</taxon>
        <taxon>Teleostei</taxon>
        <taxon>Neoteleostei</taxon>
        <taxon>Acanthomorphata</taxon>
        <taxon>Ovalentaria</taxon>
        <taxon>Atherinomorphae</taxon>
        <taxon>Cyprinodontiformes</taxon>
        <taxon>Goodeidae</taxon>
        <taxon>Xenoophorus</taxon>
    </lineage>
</organism>
<dbReference type="EMBL" id="JAHRIN010001794">
    <property type="protein sequence ID" value="MEQ2192110.1"/>
    <property type="molecule type" value="Genomic_DNA"/>
</dbReference>
<evidence type="ECO:0000313" key="3">
    <source>
        <dbReference type="EMBL" id="MEQ2192110.1"/>
    </source>
</evidence>
<dbReference type="Proteomes" id="UP001434883">
    <property type="component" value="Unassembled WGS sequence"/>
</dbReference>
<keyword evidence="2" id="KW-0802">TPR repeat</keyword>
<gene>
    <name evidence="3" type="ORF">XENOCAPTIV_007073</name>
</gene>
<dbReference type="Pfam" id="PF12569">
    <property type="entry name" value="NatA_aux_su"/>
    <property type="match status" value="1"/>
</dbReference>
<keyword evidence="1" id="KW-0677">Repeat</keyword>
<dbReference type="InterPro" id="IPR021183">
    <property type="entry name" value="NatA_aux_su"/>
</dbReference>
<reference evidence="3 4" key="1">
    <citation type="submission" date="2021-06" db="EMBL/GenBank/DDBJ databases">
        <authorList>
            <person name="Palmer J.M."/>
        </authorList>
    </citation>
    <scope>NUCLEOTIDE SEQUENCE [LARGE SCALE GENOMIC DNA]</scope>
    <source>
        <strain evidence="3 4">XC_2019</strain>
        <tissue evidence="3">Muscle</tissue>
    </source>
</reference>